<evidence type="ECO:0000313" key="1">
    <source>
        <dbReference type="EMBL" id="SMB96086.1"/>
    </source>
</evidence>
<dbReference type="Proteomes" id="UP000192266">
    <property type="component" value="Unassembled WGS sequence"/>
</dbReference>
<evidence type="ECO:0000313" key="2">
    <source>
        <dbReference type="Proteomes" id="UP000192266"/>
    </source>
</evidence>
<gene>
    <name evidence="1" type="ORF">SAMN00120144_0531</name>
</gene>
<dbReference type="RefSeq" id="WP_084445840.1">
    <property type="nucleotide sequence ID" value="NZ_FWWW01000070.1"/>
</dbReference>
<reference evidence="1 2" key="1">
    <citation type="submission" date="2017-04" db="EMBL/GenBank/DDBJ databases">
        <authorList>
            <person name="Afonso C.L."/>
            <person name="Miller P.J."/>
            <person name="Scott M.A."/>
            <person name="Spackman E."/>
            <person name="Goraichik I."/>
            <person name="Dimitrov K.M."/>
            <person name="Suarez D.L."/>
            <person name="Swayne D.E."/>
        </authorList>
    </citation>
    <scope>NUCLEOTIDE SEQUENCE [LARGE SCALE GENOMIC DNA]</scope>
    <source>
        <strain evidence="1 2">DSM 11622</strain>
    </source>
</reference>
<name>A0A1W1VRX1_9BACT</name>
<keyword evidence="2" id="KW-1185">Reference proteome</keyword>
<proteinExistence type="predicted"/>
<dbReference type="EMBL" id="FWWW01000070">
    <property type="protein sequence ID" value="SMB96086.1"/>
    <property type="molecule type" value="Genomic_DNA"/>
</dbReference>
<accession>A0A1W1VRX1</accession>
<dbReference type="OrthoDB" id="880716at2"/>
<organism evidence="1 2">
    <name type="scientific">Hymenobacter roseosalivarius DSM 11622</name>
    <dbReference type="NCBI Taxonomy" id="645990"/>
    <lineage>
        <taxon>Bacteria</taxon>
        <taxon>Pseudomonadati</taxon>
        <taxon>Bacteroidota</taxon>
        <taxon>Cytophagia</taxon>
        <taxon>Cytophagales</taxon>
        <taxon>Hymenobacteraceae</taxon>
        <taxon>Hymenobacter</taxon>
    </lineage>
</organism>
<protein>
    <recommendedName>
        <fullName evidence="3">STAS/SEC14 domain-containing protein</fullName>
    </recommendedName>
</protein>
<sequence>MVIATELRIYFENPVGRVLEHPDGYAYVMYNAGPRKLDDLQSFLTHTSQLLHRRGWCKLLGDQRLMSPFTEEERLWIVDYWITRTADGSQVYGAVLIPEDVFARLSVSQMMGEAREAAMTYRLFESESSAAAWLRQLP</sequence>
<evidence type="ECO:0008006" key="3">
    <source>
        <dbReference type="Google" id="ProtNLM"/>
    </source>
</evidence>
<dbReference type="AlphaFoldDB" id="A0A1W1VRX1"/>